<name>A0A0F0L8E8_9MICO</name>
<evidence type="ECO:0000313" key="1">
    <source>
        <dbReference type="EMBL" id="KJL27811.1"/>
    </source>
</evidence>
<gene>
    <name evidence="1" type="ORF">RS83_02866</name>
</gene>
<dbReference type="PATRIC" id="fig|82380.11.peg.2905"/>
<dbReference type="RefSeq" id="WP_045280169.1">
    <property type="nucleotide sequence ID" value="NZ_CAKKLT010000011.1"/>
</dbReference>
<proteinExistence type="predicted"/>
<accession>A0A0F0L8E8</accession>
<dbReference type="Proteomes" id="UP000033640">
    <property type="component" value="Unassembled WGS sequence"/>
</dbReference>
<dbReference type="OrthoDB" id="5080223at2"/>
<evidence type="ECO:0000313" key="2">
    <source>
        <dbReference type="Proteomes" id="UP000033640"/>
    </source>
</evidence>
<reference evidence="1 2" key="1">
    <citation type="submission" date="2015-02" db="EMBL/GenBank/DDBJ databases">
        <title>Draft genome sequences of ten Microbacterium spp. with emphasis on heavy metal contaminated environments.</title>
        <authorList>
            <person name="Corretto E."/>
        </authorList>
    </citation>
    <scope>NUCLEOTIDE SEQUENCE [LARGE SCALE GENOMIC DNA]</scope>
    <source>
        <strain evidence="1 2">BEL4b</strain>
    </source>
</reference>
<dbReference type="EMBL" id="JYIW01000026">
    <property type="protein sequence ID" value="KJL27811.1"/>
    <property type="molecule type" value="Genomic_DNA"/>
</dbReference>
<dbReference type="AlphaFoldDB" id="A0A0F0L8E8"/>
<sequence length="90" mass="9809">MLFALIRPAETRTATVEGPDIPVLREQLLAQAPEGWDMTTASVTMQAGGVRTVVGTFDRRDAPTEISGEDMAALEAQVPDGWRMLSVRHD</sequence>
<organism evidence="1 2">
    <name type="scientific">Microbacterium oxydans</name>
    <dbReference type="NCBI Taxonomy" id="82380"/>
    <lineage>
        <taxon>Bacteria</taxon>
        <taxon>Bacillati</taxon>
        <taxon>Actinomycetota</taxon>
        <taxon>Actinomycetes</taxon>
        <taxon>Micrococcales</taxon>
        <taxon>Microbacteriaceae</taxon>
        <taxon>Microbacterium</taxon>
    </lineage>
</organism>
<protein>
    <submittedName>
        <fullName evidence="1">Uncharacterized protein</fullName>
    </submittedName>
</protein>
<comment type="caution">
    <text evidence="1">The sequence shown here is derived from an EMBL/GenBank/DDBJ whole genome shotgun (WGS) entry which is preliminary data.</text>
</comment>